<comment type="caution">
    <text evidence="2">The sequence shown here is derived from an EMBL/GenBank/DDBJ whole genome shotgun (WGS) entry which is preliminary data.</text>
</comment>
<evidence type="ECO:0000313" key="2">
    <source>
        <dbReference type="EMBL" id="KFE69233.1"/>
    </source>
</evidence>
<gene>
    <name evidence="2" type="ORF">DB31_7135</name>
</gene>
<keyword evidence="3" id="KW-1185">Reference proteome</keyword>
<organism evidence="2 3">
    <name type="scientific">Hyalangium minutum</name>
    <dbReference type="NCBI Taxonomy" id="394096"/>
    <lineage>
        <taxon>Bacteria</taxon>
        <taxon>Pseudomonadati</taxon>
        <taxon>Myxococcota</taxon>
        <taxon>Myxococcia</taxon>
        <taxon>Myxococcales</taxon>
        <taxon>Cystobacterineae</taxon>
        <taxon>Archangiaceae</taxon>
        <taxon>Hyalangium</taxon>
    </lineage>
</organism>
<proteinExistence type="predicted"/>
<protein>
    <submittedName>
        <fullName evidence="2">Uncharacterized protein</fullName>
    </submittedName>
</protein>
<sequence length="40" mass="4167">MQGHGTMPKVRRGAISGYSISGTPRQAHLDAGGSHQANFS</sequence>
<evidence type="ECO:0000313" key="3">
    <source>
        <dbReference type="Proteomes" id="UP000028725"/>
    </source>
</evidence>
<accession>A0A085WNH0</accession>
<name>A0A085WNH0_9BACT</name>
<dbReference type="AlphaFoldDB" id="A0A085WNH0"/>
<dbReference type="EMBL" id="JMCB01000005">
    <property type="protein sequence ID" value="KFE69233.1"/>
    <property type="molecule type" value="Genomic_DNA"/>
</dbReference>
<reference evidence="2 3" key="1">
    <citation type="submission" date="2014-04" db="EMBL/GenBank/DDBJ databases">
        <title>Genome assembly of Hyalangium minutum DSM 14724.</title>
        <authorList>
            <person name="Sharma G."/>
            <person name="Subramanian S."/>
        </authorList>
    </citation>
    <scope>NUCLEOTIDE SEQUENCE [LARGE SCALE GENOMIC DNA]</scope>
    <source>
        <strain evidence="2 3">DSM 14724</strain>
    </source>
</reference>
<feature type="region of interest" description="Disordered" evidence="1">
    <location>
        <begin position="1"/>
        <end position="40"/>
    </location>
</feature>
<evidence type="ECO:0000256" key="1">
    <source>
        <dbReference type="SAM" id="MobiDB-lite"/>
    </source>
</evidence>
<dbReference type="Proteomes" id="UP000028725">
    <property type="component" value="Unassembled WGS sequence"/>
</dbReference>